<evidence type="ECO:0000313" key="1">
    <source>
        <dbReference type="EMBL" id="MBC9130480.1"/>
    </source>
</evidence>
<proteinExistence type="predicted"/>
<name>A0ABR7QWB3_9GAMM</name>
<evidence type="ECO:0000313" key="2">
    <source>
        <dbReference type="Proteomes" id="UP000651208"/>
    </source>
</evidence>
<dbReference type="Gene3D" id="1.10.8.1050">
    <property type="entry name" value="Antitoxin VbhA-like"/>
    <property type="match status" value="1"/>
</dbReference>
<protein>
    <submittedName>
        <fullName evidence="1">Antitoxin VbhA family protein</fullName>
    </submittedName>
</protein>
<gene>
    <name evidence="1" type="ORF">FcAc13_04065</name>
</gene>
<dbReference type="EMBL" id="JABURY010000008">
    <property type="protein sequence ID" value="MBC9130480.1"/>
    <property type="molecule type" value="Genomic_DNA"/>
</dbReference>
<dbReference type="CDD" id="cd11586">
    <property type="entry name" value="VbhA_like"/>
    <property type="match status" value="1"/>
</dbReference>
<keyword evidence="2" id="KW-1185">Reference proteome</keyword>
<organism evidence="1 2">
    <name type="scientific">Frischella japonica</name>
    <dbReference type="NCBI Taxonomy" id="2741544"/>
    <lineage>
        <taxon>Bacteria</taxon>
        <taxon>Pseudomonadati</taxon>
        <taxon>Pseudomonadota</taxon>
        <taxon>Gammaproteobacteria</taxon>
        <taxon>Orbales</taxon>
        <taxon>Orbaceae</taxon>
        <taxon>Frischella</taxon>
    </lineage>
</organism>
<dbReference type="InterPro" id="IPR033788">
    <property type="entry name" value="VbhA-like"/>
</dbReference>
<dbReference type="Proteomes" id="UP000651208">
    <property type="component" value="Unassembled WGS sequence"/>
</dbReference>
<accession>A0ABR7QWB3</accession>
<dbReference type="InterPro" id="IPR043038">
    <property type="entry name" value="VbhA_sf"/>
</dbReference>
<dbReference type="RefSeq" id="WP_187754929.1">
    <property type="nucleotide sequence ID" value="NZ_JABURY010000008.1"/>
</dbReference>
<sequence>MTYGKHKISVQEREKRKHDIEQALAIVRLEGQYPGINVISTYDDYINGELTWEECSALIPLAAIKDLRIQHHAS</sequence>
<reference evidence="1 2" key="1">
    <citation type="submission" date="2020-06" db="EMBL/GenBank/DDBJ databases">
        <title>Frischella cerana isolated from Apis cerana gut homogenate.</title>
        <authorList>
            <person name="Wolter L.A."/>
            <person name="Suenami S."/>
            <person name="Miyazaki R."/>
        </authorList>
    </citation>
    <scope>NUCLEOTIDE SEQUENCE [LARGE SCALE GENOMIC DNA]</scope>
    <source>
        <strain evidence="1 2">Ac13</strain>
    </source>
</reference>
<comment type="caution">
    <text evidence="1">The sequence shown here is derived from an EMBL/GenBank/DDBJ whole genome shotgun (WGS) entry which is preliminary data.</text>
</comment>